<dbReference type="Gene3D" id="3.30.1380.10">
    <property type="match status" value="1"/>
</dbReference>
<keyword evidence="2" id="KW-0121">Carboxypeptidase</keyword>
<dbReference type="Proteomes" id="UP000049578">
    <property type="component" value="Unassembled WGS sequence"/>
</dbReference>
<organism evidence="2 3">
    <name type="scientific">Streptococcus phocae</name>
    <dbReference type="NCBI Taxonomy" id="119224"/>
    <lineage>
        <taxon>Bacteria</taxon>
        <taxon>Bacillati</taxon>
        <taxon>Bacillota</taxon>
        <taxon>Bacilli</taxon>
        <taxon>Lactobacillales</taxon>
        <taxon>Streptococcaceae</taxon>
        <taxon>Streptococcus</taxon>
    </lineage>
</organism>
<dbReference type="AlphaFoldDB" id="A0A0P6SSY5"/>
<dbReference type="InterPro" id="IPR058193">
    <property type="entry name" value="VanY/YodJ_core_dom"/>
</dbReference>
<feature type="domain" description="D-alanyl-D-alanine carboxypeptidase-like core" evidence="1">
    <location>
        <begin position="89"/>
        <end position="223"/>
    </location>
</feature>
<dbReference type="SUPFAM" id="SSF55166">
    <property type="entry name" value="Hedgehog/DD-peptidase"/>
    <property type="match status" value="1"/>
</dbReference>
<dbReference type="RefSeq" id="WP_054278339.1">
    <property type="nucleotide sequence ID" value="NZ_LHQM01000008.1"/>
</dbReference>
<keyword evidence="2" id="KW-0645">Protease</keyword>
<dbReference type="InterPro" id="IPR009045">
    <property type="entry name" value="Zn_M74/Hedgehog-like"/>
</dbReference>
<dbReference type="PATRIC" id="fig|119224.3.peg.1681"/>
<keyword evidence="2" id="KW-0378">Hydrolase</keyword>
<dbReference type="EMBL" id="LHQM01000008">
    <property type="protein sequence ID" value="KPJ22837.1"/>
    <property type="molecule type" value="Genomic_DNA"/>
</dbReference>
<accession>A0A0P6SSY5</accession>
<comment type="caution">
    <text evidence="2">The sequence shown here is derived from an EMBL/GenBank/DDBJ whole genome shotgun (WGS) entry which is preliminary data.</text>
</comment>
<protein>
    <submittedName>
        <fullName evidence="2">D-alanyl-D-alanine carboxypeptidase</fullName>
    </submittedName>
</protein>
<gene>
    <name evidence="2" type="ORF">AKK44_02295</name>
</gene>
<keyword evidence="3" id="KW-1185">Reference proteome</keyword>
<proteinExistence type="predicted"/>
<dbReference type="InterPro" id="IPR003709">
    <property type="entry name" value="VanY-like_core_dom"/>
</dbReference>
<dbReference type="GO" id="GO:0006508">
    <property type="term" value="P:proteolysis"/>
    <property type="evidence" value="ECO:0007669"/>
    <property type="project" value="InterPro"/>
</dbReference>
<sequence length="247" mass="27760">MKNKGLKLLLQGLVVLLFVSGIYLFVAPERPAAKPITKAKPRQTKVAKKAKAIDRLPDVSIDDWQLVLVNRDNTIEEISPELADINGISVDKRIEQDAADFLAAAQTVDPQEHLISGYRSVAYQEQLYQTYIDRELASNPNLTKEEAEKQVQTYSQPPGASEHHTGLAIDMSNVDSLNASDPAVAKEIERLAPQFGFVLRFPKGKKEVTGVDYEDWHYRYVGKASAKYMVDNNLTLEEYVEQLKENK</sequence>
<reference evidence="2 3" key="1">
    <citation type="submission" date="2015-08" db="EMBL/GenBank/DDBJ databases">
        <title>Genome sequence of Streptococcus phocae subsp. phocae ATCC 51973T isolated from liver specimen obtained from seal.</title>
        <authorList>
            <person name="Avendano-Herrera R."/>
        </authorList>
    </citation>
    <scope>NUCLEOTIDE SEQUENCE [LARGE SCALE GENOMIC DNA]</scope>
    <source>
        <strain evidence="2 3">ATCC 51973</strain>
    </source>
</reference>
<dbReference type="InterPro" id="IPR052179">
    <property type="entry name" value="DD-CPase-like"/>
</dbReference>
<dbReference type="GO" id="GO:0004180">
    <property type="term" value="F:carboxypeptidase activity"/>
    <property type="evidence" value="ECO:0007669"/>
    <property type="project" value="UniProtKB-KW"/>
</dbReference>
<evidence type="ECO:0000313" key="2">
    <source>
        <dbReference type="EMBL" id="KPJ22837.1"/>
    </source>
</evidence>
<dbReference type="STRING" id="119224.AKK44_02295"/>
<dbReference type="Pfam" id="PF02557">
    <property type="entry name" value="VanY"/>
    <property type="match status" value="1"/>
</dbReference>
<dbReference type="CDD" id="cd14852">
    <property type="entry name" value="LD-carboxypeptidase"/>
    <property type="match status" value="1"/>
</dbReference>
<name>A0A0P6SSY5_9STRE</name>
<evidence type="ECO:0000259" key="1">
    <source>
        <dbReference type="Pfam" id="PF02557"/>
    </source>
</evidence>
<dbReference type="PANTHER" id="PTHR34385:SF1">
    <property type="entry name" value="PEPTIDOGLYCAN L-ALANYL-D-GLUTAMATE ENDOPEPTIDASE CWLK"/>
    <property type="match status" value="1"/>
</dbReference>
<dbReference type="PANTHER" id="PTHR34385">
    <property type="entry name" value="D-ALANYL-D-ALANINE CARBOXYPEPTIDASE"/>
    <property type="match status" value="1"/>
</dbReference>
<evidence type="ECO:0000313" key="3">
    <source>
        <dbReference type="Proteomes" id="UP000049578"/>
    </source>
</evidence>